<dbReference type="InterPro" id="IPR051462">
    <property type="entry name" value="CBS_domain-containing"/>
</dbReference>
<dbReference type="SMART" id="SM00116">
    <property type="entry name" value="CBS"/>
    <property type="match status" value="2"/>
</dbReference>
<dbReference type="EMBL" id="RSFW01000013">
    <property type="protein sequence ID" value="RSD27263.1"/>
    <property type="molecule type" value="Genomic_DNA"/>
</dbReference>
<dbReference type="PROSITE" id="PS50042">
    <property type="entry name" value="CNMP_BINDING_3"/>
    <property type="match status" value="1"/>
</dbReference>
<evidence type="ECO:0000313" key="7">
    <source>
        <dbReference type="Proteomes" id="UP000279911"/>
    </source>
</evidence>
<dbReference type="Pfam" id="PF00571">
    <property type="entry name" value="CBS"/>
    <property type="match status" value="2"/>
</dbReference>
<dbReference type="InterPro" id="IPR046342">
    <property type="entry name" value="CBS_dom_sf"/>
</dbReference>
<reference evidence="7" key="1">
    <citation type="submission" date="2018-12" db="EMBL/GenBank/DDBJ databases">
        <title>Bacillus chawlae sp. nov., Bacillus glennii sp. nov., and Bacillus saganii sp. nov. Isolated from the Vehicle Assembly Building at Kennedy Space Center where the Viking Spacecraft were Assembled.</title>
        <authorList>
            <person name="Seuylemezian A."/>
            <person name="Vaishampayan P."/>
        </authorList>
    </citation>
    <scope>NUCLEOTIDE SEQUENCE [LARGE SCALE GENOMIC DNA]</scope>
    <source>
        <strain evidence="7">DSM 13966</strain>
    </source>
</reference>
<dbReference type="Proteomes" id="UP000279911">
    <property type="component" value="Unassembled WGS sequence"/>
</dbReference>
<dbReference type="InterPro" id="IPR000644">
    <property type="entry name" value="CBS_dom"/>
</dbReference>
<evidence type="ECO:0000256" key="3">
    <source>
        <dbReference type="PROSITE-ProRule" id="PRU00703"/>
    </source>
</evidence>
<dbReference type="InterPro" id="IPR018490">
    <property type="entry name" value="cNMP-bd_dom_sf"/>
</dbReference>
<dbReference type="OrthoDB" id="9810963at2"/>
<dbReference type="Pfam" id="PF00027">
    <property type="entry name" value="cNMP_binding"/>
    <property type="match status" value="1"/>
</dbReference>
<dbReference type="PANTHER" id="PTHR48108">
    <property type="entry name" value="CBS DOMAIN-CONTAINING PROTEIN CBSX2, CHLOROPLASTIC"/>
    <property type="match status" value="1"/>
</dbReference>
<dbReference type="AlphaFoldDB" id="A0A3R9FG48"/>
<feature type="domain" description="Cyclic nucleotide-binding" evidence="4">
    <location>
        <begin position="19"/>
        <end position="121"/>
    </location>
</feature>
<keyword evidence="2" id="KW-0010">Activator</keyword>
<protein>
    <submittedName>
        <fullName evidence="6">CBS domain-containing protein</fullName>
    </submittedName>
</protein>
<sequence>MMQPNQYKEIWKAVQFHPLFQGVEERTALSLVEECEYLSYGKREMMLQADTKRQGLLLVLQGIAEVFVKNAEGLDEVLEVIQKGEIIGFSSLAEFLGFSKPEKSQPTVEVRAVEEVQALLIPFTVLAKRWDDQGVHDYLLSQVSIRLKDVYGSLAEQVKMAKGIGEGETILARVQDLMSENVAAVHPETSIQEAAKKMSAHKTSSVLVVEDGQLKGIITERDIVGRVVARGLSFEQHARMAMTENPVTISRFAYYYDAFSEILLKGVKHLPVVDQGKISGIVTLTDLLRKKNDSVMKTIKKIEEADEASLSEVKTAIFEITETLLKDRVPAFVLLEIVTKLYDRLIARTVELSVAALRKHKLEPPVPFAFYLMGSSGRGEQFMLTDQDHFLVYAETDKHAYFEKLGEEITSMLEKAGYARCKGLMMSSEAQWRGTVLQWQDRVRRWMMQSTNENILLAQNFFAYRFAAGSKEVHEAFEEGIAQLLDRSKIFLYRMVQMEKEQEIPTLDEPIRALFKLGRKSIDMKKEILFPFHHSLQILALYYGGIPGTPVEKIAALKEKGVFTEAFSQDLNEAFGHVLELYIRQRWANNGGSPVLTFATMSTRQKDELILSLRTLRELQGMVFARFSV</sequence>
<dbReference type="PANTHER" id="PTHR48108:SF26">
    <property type="entry name" value="CBS DOMAIN-CONTAINING PROTEIN DDB_G0289609"/>
    <property type="match status" value="1"/>
</dbReference>
<dbReference type="InterPro" id="IPR000595">
    <property type="entry name" value="cNMP-bd_dom"/>
</dbReference>
<dbReference type="Gene3D" id="3.10.580.10">
    <property type="entry name" value="CBS-domain"/>
    <property type="match status" value="1"/>
</dbReference>
<evidence type="ECO:0000259" key="4">
    <source>
        <dbReference type="PROSITE" id="PS50042"/>
    </source>
</evidence>
<dbReference type="SUPFAM" id="SSF81301">
    <property type="entry name" value="Nucleotidyltransferase"/>
    <property type="match status" value="1"/>
</dbReference>
<dbReference type="CDD" id="cd00038">
    <property type="entry name" value="CAP_ED"/>
    <property type="match status" value="1"/>
</dbReference>
<dbReference type="Pfam" id="PF10335">
    <property type="entry name" value="DUF294_C"/>
    <property type="match status" value="1"/>
</dbReference>
<keyword evidence="1" id="KW-0677">Repeat</keyword>
<dbReference type="Pfam" id="PF03445">
    <property type="entry name" value="DUF294"/>
    <property type="match status" value="1"/>
</dbReference>
<comment type="caution">
    <text evidence="6">The sequence shown here is derived from an EMBL/GenBank/DDBJ whole genome shotgun (WGS) entry which is preliminary data.</text>
</comment>
<dbReference type="Gene3D" id="2.60.120.10">
    <property type="entry name" value="Jelly Rolls"/>
    <property type="match status" value="1"/>
</dbReference>
<dbReference type="PROSITE" id="PS51371">
    <property type="entry name" value="CBS"/>
    <property type="match status" value="2"/>
</dbReference>
<dbReference type="SUPFAM" id="SSF54631">
    <property type="entry name" value="CBS-domain pair"/>
    <property type="match status" value="1"/>
</dbReference>
<evidence type="ECO:0000256" key="2">
    <source>
        <dbReference type="ARBA" id="ARBA00023159"/>
    </source>
</evidence>
<organism evidence="6 7">
    <name type="scientific">Mesobacillus subterraneus</name>
    <dbReference type="NCBI Taxonomy" id="285983"/>
    <lineage>
        <taxon>Bacteria</taxon>
        <taxon>Bacillati</taxon>
        <taxon>Bacillota</taxon>
        <taxon>Bacilli</taxon>
        <taxon>Bacillales</taxon>
        <taxon>Bacillaceae</taxon>
        <taxon>Mesobacillus</taxon>
    </lineage>
</organism>
<keyword evidence="3" id="KW-0129">CBS domain</keyword>
<evidence type="ECO:0000313" key="6">
    <source>
        <dbReference type="EMBL" id="RSD27263.1"/>
    </source>
</evidence>
<evidence type="ECO:0000256" key="1">
    <source>
        <dbReference type="ARBA" id="ARBA00022737"/>
    </source>
</evidence>
<evidence type="ECO:0000259" key="5">
    <source>
        <dbReference type="PROSITE" id="PS51371"/>
    </source>
</evidence>
<dbReference type="SUPFAM" id="SSF51206">
    <property type="entry name" value="cAMP-binding domain-like"/>
    <property type="match status" value="1"/>
</dbReference>
<accession>A0A3R9FG48</accession>
<feature type="domain" description="CBS" evidence="5">
    <location>
        <begin position="242"/>
        <end position="298"/>
    </location>
</feature>
<dbReference type="InterPro" id="IPR018821">
    <property type="entry name" value="DUF294_put_nucleoTrafse_sb-bd"/>
</dbReference>
<dbReference type="CDD" id="cd05401">
    <property type="entry name" value="NT_GlnE_GlnD_like"/>
    <property type="match status" value="1"/>
</dbReference>
<name>A0A3R9FG48_9BACI</name>
<dbReference type="InterPro" id="IPR014710">
    <property type="entry name" value="RmlC-like_jellyroll"/>
</dbReference>
<proteinExistence type="predicted"/>
<gene>
    <name evidence="6" type="ORF">EJA10_11205</name>
</gene>
<dbReference type="GO" id="GO:0008773">
    <property type="term" value="F:[protein-PII] uridylyltransferase activity"/>
    <property type="evidence" value="ECO:0007669"/>
    <property type="project" value="InterPro"/>
</dbReference>
<dbReference type="InterPro" id="IPR005105">
    <property type="entry name" value="GlnD_Uridyltrans_N"/>
</dbReference>
<dbReference type="InterPro" id="IPR043519">
    <property type="entry name" value="NT_sf"/>
</dbReference>
<dbReference type="CDD" id="cd04587">
    <property type="entry name" value="CBS_pair_CAP-ED_NT_Pol-beta-like_DUF294_assoc"/>
    <property type="match status" value="1"/>
</dbReference>
<feature type="domain" description="CBS" evidence="5">
    <location>
        <begin position="178"/>
        <end position="234"/>
    </location>
</feature>